<dbReference type="PANTHER" id="PTHR11390">
    <property type="entry name" value="PROKARYOTIC DNA TOPOISOMERASE"/>
    <property type="match status" value="1"/>
</dbReference>
<dbReference type="EC" id="5.6.2.1" evidence="8"/>
<dbReference type="NCBIfam" id="TIGR01056">
    <property type="entry name" value="topB"/>
    <property type="match status" value="1"/>
</dbReference>
<evidence type="ECO:0000256" key="5">
    <source>
        <dbReference type="ARBA" id="ARBA00023029"/>
    </source>
</evidence>
<evidence type="ECO:0000256" key="8">
    <source>
        <dbReference type="HAMAP-Rule" id="MF_00953"/>
    </source>
</evidence>
<evidence type="ECO:0000313" key="12">
    <source>
        <dbReference type="Proteomes" id="UP000216052"/>
    </source>
</evidence>
<dbReference type="Pfam" id="PF01751">
    <property type="entry name" value="Toprim"/>
    <property type="match status" value="1"/>
</dbReference>
<evidence type="ECO:0000256" key="1">
    <source>
        <dbReference type="ARBA" id="ARBA00000213"/>
    </source>
</evidence>
<feature type="binding site" evidence="8">
    <location>
        <position position="9"/>
    </location>
    <ligand>
        <name>Mg(2+)</name>
        <dbReference type="ChEBI" id="CHEBI:18420"/>
        <note>catalytic</note>
    </ligand>
</feature>
<dbReference type="SMART" id="SM00436">
    <property type="entry name" value="TOP1Bc"/>
    <property type="match status" value="1"/>
</dbReference>
<dbReference type="Gene3D" id="1.10.290.10">
    <property type="entry name" value="Topoisomerase I, domain 4"/>
    <property type="match status" value="1"/>
</dbReference>
<dbReference type="InterPro" id="IPR005738">
    <property type="entry name" value="TopoIII"/>
</dbReference>
<keyword evidence="12" id="KW-1185">Reference proteome</keyword>
<dbReference type="NCBIfam" id="NF005829">
    <property type="entry name" value="PRK07726.1"/>
    <property type="match status" value="1"/>
</dbReference>
<keyword evidence="3 8" id="KW-0479">Metal-binding</keyword>
<feature type="domain" description="Toprim" evidence="9">
    <location>
        <begin position="3"/>
        <end position="136"/>
    </location>
</feature>
<evidence type="ECO:0000256" key="3">
    <source>
        <dbReference type="ARBA" id="ARBA00022723"/>
    </source>
</evidence>
<dbReference type="HAMAP" id="MF_00953">
    <property type="entry name" value="Topoisom_3_prok"/>
    <property type="match status" value="1"/>
</dbReference>
<comment type="similarity">
    <text evidence="2 8">Belongs to the type IA topoisomerase family.</text>
</comment>
<dbReference type="InterPro" id="IPR023405">
    <property type="entry name" value="Topo_IA_core_domain"/>
</dbReference>
<keyword evidence="6 8" id="KW-0238">DNA-binding</keyword>
<dbReference type="InterPro" id="IPR013825">
    <property type="entry name" value="Topo_IA_cen_sub2"/>
</dbReference>
<dbReference type="InterPro" id="IPR006171">
    <property type="entry name" value="TOPRIM_dom"/>
</dbReference>
<feature type="site" description="Interaction with DNA" evidence="8">
    <location>
        <position position="61"/>
    </location>
</feature>
<dbReference type="Proteomes" id="UP000216052">
    <property type="component" value="Chromosome"/>
</dbReference>
<dbReference type="InterPro" id="IPR023406">
    <property type="entry name" value="Topo_IA_AS"/>
</dbReference>
<dbReference type="PROSITE" id="PS52039">
    <property type="entry name" value="TOPO_IA_2"/>
    <property type="match status" value="1"/>
</dbReference>
<dbReference type="RefSeq" id="WP_093794461.1">
    <property type="nucleotide sequence ID" value="NZ_CP155571.1"/>
</dbReference>
<dbReference type="SMART" id="SM00493">
    <property type="entry name" value="TOPRIM"/>
    <property type="match status" value="1"/>
</dbReference>
<dbReference type="PROSITE" id="PS00396">
    <property type="entry name" value="TOPO_IA_1"/>
    <property type="match status" value="1"/>
</dbReference>
<evidence type="ECO:0000256" key="4">
    <source>
        <dbReference type="ARBA" id="ARBA00022842"/>
    </source>
</evidence>
<keyword evidence="7 8" id="KW-0413">Isomerase</keyword>
<dbReference type="InterPro" id="IPR013497">
    <property type="entry name" value="Topo_IA_cen"/>
</dbReference>
<feature type="active site" description="O-(5'-phospho-DNA)-tyrosine intermediate" evidence="8">
    <location>
        <position position="310"/>
    </location>
</feature>
<proteinExistence type="inferred from homology"/>
<comment type="catalytic activity">
    <reaction evidence="1 8">
        <text>ATP-independent breakage of single-stranded DNA, followed by passage and rejoining.</text>
        <dbReference type="EC" id="5.6.2.1"/>
    </reaction>
</comment>
<feature type="binding site" evidence="8">
    <location>
        <position position="105"/>
    </location>
    <ligand>
        <name>Mg(2+)</name>
        <dbReference type="ChEBI" id="CHEBI:18420"/>
        <note>catalytic</note>
    </ligand>
</feature>
<feature type="region of interest" description="Interaction with DNA" evidence="8">
    <location>
        <begin position="187"/>
        <end position="192"/>
    </location>
</feature>
<dbReference type="InterPro" id="IPR003601">
    <property type="entry name" value="Topo_IA_2"/>
</dbReference>
<dbReference type="EMBL" id="CP155571">
    <property type="protein sequence ID" value="XFO71787.1"/>
    <property type="molecule type" value="Genomic_DNA"/>
</dbReference>
<dbReference type="InterPro" id="IPR013824">
    <property type="entry name" value="Topo_IA_cen_sub1"/>
</dbReference>
<feature type="site" description="Interaction with DNA" evidence="8">
    <location>
        <position position="176"/>
    </location>
</feature>
<dbReference type="Gene3D" id="1.10.460.10">
    <property type="entry name" value="Topoisomerase I, domain 2"/>
    <property type="match status" value="1"/>
</dbReference>
<dbReference type="PROSITE" id="PS50880">
    <property type="entry name" value="TOPRIM"/>
    <property type="match status" value="1"/>
</dbReference>
<dbReference type="InterPro" id="IPR034144">
    <property type="entry name" value="TOPRIM_TopoIII"/>
</dbReference>
<comment type="caution">
    <text evidence="8">Lacks conserved residue(s) required for the propagation of feature annotation.</text>
</comment>
<evidence type="ECO:0000313" key="11">
    <source>
        <dbReference type="EMBL" id="XFO71787.1"/>
    </source>
</evidence>
<dbReference type="Gene3D" id="3.40.50.140">
    <property type="match status" value="1"/>
</dbReference>
<gene>
    <name evidence="11" type="primary">topB_1</name>
    <name evidence="8" type="synonym">topB</name>
    <name evidence="11" type="ORF">SPACI_018240</name>
</gene>
<comment type="cofactor">
    <cofactor evidence="8">
        <name>Mg(2+)</name>
        <dbReference type="ChEBI" id="CHEBI:18420"/>
    </cofactor>
</comment>
<feature type="site" description="Interaction with DNA" evidence="8">
    <location>
        <position position="168"/>
    </location>
</feature>
<dbReference type="CDD" id="cd00186">
    <property type="entry name" value="TOP1Ac"/>
    <property type="match status" value="1"/>
</dbReference>
<evidence type="ECO:0000256" key="6">
    <source>
        <dbReference type="ARBA" id="ARBA00023125"/>
    </source>
</evidence>
<reference evidence="11" key="1">
    <citation type="submission" date="2024-05" db="EMBL/GenBank/DDBJ databases">
        <title>Isolation and characterization of Sporomusa carbonis sp. nov., a carboxydotrophic hydrogenogen in the genus of Sporomusa isolated from a charcoal burning pile.</title>
        <authorList>
            <person name="Boeer T."/>
            <person name="Rosenbaum F."/>
            <person name="Eysell L."/>
            <person name="Mueller V."/>
            <person name="Daniel R."/>
            <person name="Poehlein A."/>
        </authorList>
    </citation>
    <scope>NUCLEOTIDE SEQUENCE [LARGE SCALE GENOMIC DNA]</scope>
    <source>
        <strain evidence="11">DSM 3132</strain>
    </source>
</reference>
<dbReference type="CDD" id="cd03362">
    <property type="entry name" value="TOPRIM_TopoIA_TopoIII"/>
    <property type="match status" value="1"/>
</dbReference>
<dbReference type="InterPro" id="IPR013826">
    <property type="entry name" value="Topo_IA_cen_sub3"/>
</dbReference>
<keyword evidence="5 8" id="KW-0799">Topoisomerase</keyword>
<protein>
    <recommendedName>
        <fullName evidence="8">DNA topoisomerase 3</fullName>
        <ecNumber evidence="8">5.6.2.1</ecNumber>
    </recommendedName>
    <alternativeName>
        <fullName evidence="8">DNA topoisomerase III</fullName>
    </alternativeName>
</protein>
<dbReference type="SMART" id="SM00437">
    <property type="entry name" value="TOP1Ac"/>
    <property type="match status" value="1"/>
</dbReference>
<evidence type="ECO:0000256" key="2">
    <source>
        <dbReference type="ARBA" id="ARBA00009446"/>
    </source>
</evidence>
<keyword evidence="4 8" id="KW-0460">Magnesium</keyword>
<comment type="function">
    <text evidence="8">Releases the supercoiling and torsional tension of DNA, which is introduced during the DNA replication and transcription, by transiently cleaving and rejoining one strand of the DNA duplex. Introduces a single-strand break via transesterification at a target site in duplex DNA. The scissile phosphodiester is attacked by the catalytic tyrosine of the enzyme, resulting in the formation of a DNA-(5'-phosphotyrosyl)-enzyme intermediate and the expulsion of a 3'-OH DNA strand. The free DNA strand then undergoes passage around the unbroken strand, thus removing DNA supercoils. Finally, in the religation step, the DNA 3'-OH attacks the covalent intermediate to expel the active-site tyrosine and restore the DNA phosphodiester backbone.</text>
</comment>
<name>A0ABZ3J1F6_SPOA4</name>
<accession>A0ABZ3J1F6</accession>
<feature type="domain" description="Topo IA-type catalytic" evidence="10">
    <location>
        <begin position="153"/>
        <end position="593"/>
    </location>
</feature>
<evidence type="ECO:0000259" key="10">
    <source>
        <dbReference type="PROSITE" id="PS52039"/>
    </source>
</evidence>
<sequence>MSKIIVLAEKPSVGRDLARVLHCNTKGNGYLEGANYIVTWALGHLVTLADPEAYDDKYKAWRLEDLPMLPRELKLVVIKQTGKQFHAVKEQLARKDVNEVVIATDAGREGELVARWILEKAHCNKPVKRLWISSVTDKAIREGFNKLRPGRDYENLYASAVARSEADWFVGINATRALTTKYNAQLSCGRVQTPTLAIIAAREAEIQNFKPQTYYGITAAAGRLLLTWQDSKNHESRIFDQDRCDKIIAAMKGKKAEVLDVQQVSKKSFSPPLYDLTELQRDANKLFGFSAKETLSVMQKLYENHKALTYPRTDSRYITTDIVETLKDRVKACDTGLYSKQILKILKGPIKVSGHFVDNSKVSDHHAIIPTEQPVVLNLLTDKEKKIYDLVVRRFLAVLYPPFAYEQTTIKAQIGNESLIAKGKVVLSAGWRELYNNHPDEEEADEVAEQLLPSLKKGDVLPVQAVTRTKGETKPPAPFNEASLLSAMENPVKYMTGESQTLKQIIGETGGLGTVATRADIIEKLFNSFVIEKKGKDIFITAKGRQLLELAPTDLKSPALTASWEQKLSAIAKGKLQKQSFITEIRDYTKNIISEIKNSQEQFRHDNVTRTRCPECGKYLLAVNGKRGKMLVCQDRECGYRKTIAQITNARCPNCHKKLELRGEGEARTFICVCGYREKLKAFTERKKQEGDTKVSKKDVSRYLAQQHKQDDQPFNNALAAALAKVKLQ</sequence>
<dbReference type="PRINTS" id="PR00417">
    <property type="entry name" value="PRTPISMRASEI"/>
</dbReference>
<dbReference type="Gene3D" id="2.70.20.10">
    <property type="entry name" value="Topoisomerase I, domain 3"/>
    <property type="match status" value="1"/>
</dbReference>
<evidence type="ECO:0000256" key="7">
    <source>
        <dbReference type="ARBA" id="ARBA00023235"/>
    </source>
</evidence>
<dbReference type="InterPro" id="IPR003602">
    <property type="entry name" value="Topo_IA_DNA-bd_dom"/>
</dbReference>
<dbReference type="PANTHER" id="PTHR11390:SF21">
    <property type="entry name" value="DNA TOPOISOMERASE 3-ALPHA"/>
    <property type="match status" value="1"/>
</dbReference>
<dbReference type="Pfam" id="PF01131">
    <property type="entry name" value="Topoisom_bac"/>
    <property type="match status" value="1"/>
</dbReference>
<dbReference type="GO" id="GO:0003917">
    <property type="term" value="F:DNA topoisomerase type I (single strand cut, ATP-independent) activity"/>
    <property type="evidence" value="ECO:0007669"/>
    <property type="project" value="UniProtKB-EC"/>
</dbReference>
<feature type="site" description="Interaction with DNA" evidence="8">
    <location>
        <position position="312"/>
    </location>
</feature>
<organism evidence="11 12">
    <name type="scientific">Sporomusa acidovorans (strain ATCC 49682 / DSM 3132 / Mol)</name>
    <dbReference type="NCBI Taxonomy" id="1123286"/>
    <lineage>
        <taxon>Bacteria</taxon>
        <taxon>Bacillati</taxon>
        <taxon>Bacillota</taxon>
        <taxon>Negativicutes</taxon>
        <taxon>Selenomonadales</taxon>
        <taxon>Sporomusaceae</taxon>
        <taxon>Sporomusa</taxon>
    </lineage>
</organism>
<evidence type="ECO:0000259" key="9">
    <source>
        <dbReference type="PROSITE" id="PS50880"/>
    </source>
</evidence>
<dbReference type="SUPFAM" id="SSF56712">
    <property type="entry name" value="Prokaryotic type I DNA topoisomerase"/>
    <property type="match status" value="1"/>
</dbReference>
<dbReference type="InterPro" id="IPR000380">
    <property type="entry name" value="Topo_IA"/>
</dbReference>